<keyword evidence="5" id="KW-1185">Reference proteome</keyword>
<dbReference type="Gene3D" id="3.10.580.10">
    <property type="entry name" value="CBS-domain"/>
    <property type="match status" value="1"/>
</dbReference>
<feature type="domain" description="CBS" evidence="3">
    <location>
        <begin position="371"/>
        <end position="426"/>
    </location>
</feature>
<feature type="transmembrane region" description="Helical" evidence="2">
    <location>
        <begin position="142"/>
        <end position="163"/>
    </location>
</feature>
<evidence type="ECO:0000256" key="1">
    <source>
        <dbReference type="PROSITE-ProRule" id="PRU00703"/>
    </source>
</evidence>
<reference evidence="5" key="1">
    <citation type="submission" date="2017-11" db="EMBL/GenBank/DDBJ databases">
        <title>The draft genome sequence of Chromatocurvus sp. F02.</title>
        <authorList>
            <person name="Du Z.-J."/>
            <person name="Chang Y.-Q."/>
        </authorList>
    </citation>
    <scope>NUCLEOTIDE SEQUENCE [LARGE SCALE GENOMIC DNA]</scope>
    <source>
        <strain evidence="5">F02</strain>
    </source>
</reference>
<dbReference type="EMBL" id="PKLZ01000001">
    <property type="protein sequence ID" value="PLW84323.1"/>
    <property type="molecule type" value="Genomic_DNA"/>
</dbReference>
<dbReference type="PANTHER" id="PTHR33741">
    <property type="entry name" value="TRANSMEMBRANE PROTEIN DDB_G0269096-RELATED"/>
    <property type="match status" value="1"/>
</dbReference>
<keyword evidence="2" id="KW-0472">Membrane</keyword>
<dbReference type="Pfam" id="PF04982">
    <property type="entry name" value="TM_HPP"/>
    <property type="match status" value="1"/>
</dbReference>
<evidence type="ECO:0000313" key="5">
    <source>
        <dbReference type="Proteomes" id="UP000234845"/>
    </source>
</evidence>
<evidence type="ECO:0000256" key="2">
    <source>
        <dbReference type="SAM" id="Phobius"/>
    </source>
</evidence>
<dbReference type="InterPro" id="IPR046342">
    <property type="entry name" value="CBS_dom_sf"/>
</dbReference>
<keyword evidence="2" id="KW-1133">Transmembrane helix</keyword>
<evidence type="ECO:0000259" key="3">
    <source>
        <dbReference type="PROSITE" id="PS51371"/>
    </source>
</evidence>
<sequence>MGTHRTLYTGHSGANIEQVAIEETMEPPQSGPSPADRGRTGFRDFIRAFGPAMLRPQPQEIVRAAIGGGIALAVCGLILTGVHLLFNDLAKGIILVAPLGATTFLLFAVPNSPLSQPWSCIIGNTASAVVAVFVIRLELPLAVASGLSVGGAIAAMGLLRALHPPGAAVALSTVLGAGQLDTLGYNFALVPVMLDTTILVLVGLAWNRLTGRSYLFRQLVDTTTTAQDKPYKAPARPLGLSTEDLEELLNRFNLSANLGTEDFALILASAEEEVARRRFEGQTCGDIMSRELITVEPGTPLDRIAELFSKHRFKTLPVVDSHRHLKGIVSQNDLIQKASREAVVYRGTFAAARELLKQATKKRNISAGDIMTAQPETVTGTTPIGDLVNLLADDEIQAVPVIDDGILVGIVTRSDLIAVFARSGSVEALPGPQASPLD</sequence>
<organism evidence="4 5">
    <name type="scientific">Kineobactrum sediminis</name>
    <dbReference type="NCBI Taxonomy" id="1905677"/>
    <lineage>
        <taxon>Bacteria</taxon>
        <taxon>Pseudomonadati</taxon>
        <taxon>Pseudomonadota</taxon>
        <taxon>Gammaproteobacteria</taxon>
        <taxon>Cellvibrionales</taxon>
        <taxon>Halieaceae</taxon>
        <taxon>Kineobactrum</taxon>
    </lineage>
</organism>
<gene>
    <name evidence="4" type="ORF">CWI75_03000</name>
</gene>
<dbReference type="CDD" id="cd04600">
    <property type="entry name" value="CBS_pair_HPP_assoc"/>
    <property type="match status" value="1"/>
</dbReference>
<dbReference type="InterPro" id="IPR058581">
    <property type="entry name" value="TM_HPP"/>
</dbReference>
<name>A0A2N5Y7E7_9GAMM</name>
<dbReference type="InterPro" id="IPR007065">
    <property type="entry name" value="HPP"/>
</dbReference>
<feature type="transmembrane region" description="Helical" evidence="2">
    <location>
        <begin position="93"/>
        <end position="110"/>
    </location>
</feature>
<dbReference type="SMART" id="SM00116">
    <property type="entry name" value="CBS"/>
    <property type="match status" value="2"/>
</dbReference>
<dbReference type="SUPFAM" id="SSF54631">
    <property type="entry name" value="CBS-domain pair"/>
    <property type="match status" value="1"/>
</dbReference>
<feature type="transmembrane region" description="Helical" evidence="2">
    <location>
        <begin position="183"/>
        <end position="206"/>
    </location>
</feature>
<feature type="domain" description="CBS" evidence="3">
    <location>
        <begin position="288"/>
        <end position="344"/>
    </location>
</feature>
<dbReference type="PANTHER" id="PTHR33741:SF5">
    <property type="entry name" value="TRANSMEMBRANE PROTEIN DDB_G0269096-RELATED"/>
    <property type="match status" value="1"/>
</dbReference>
<dbReference type="Pfam" id="PF00571">
    <property type="entry name" value="CBS"/>
    <property type="match status" value="2"/>
</dbReference>
<comment type="caution">
    <text evidence="4">The sequence shown here is derived from an EMBL/GenBank/DDBJ whole genome shotgun (WGS) entry which is preliminary data.</text>
</comment>
<keyword evidence="2" id="KW-0812">Transmembrane</keyword>
<proteinExistence type="predicted"/>
<keyword evidence="1" id="KW-0129">CBS domain</keyword>
<protein>
    <recommendedName>
        <fullName evidence="3">CBS domain-containing protein</fullName>
    </recommendedName>
</protein>
<dbReference type="PROSITE" id="PS51371">
    <property type="entry name" value="CBS"/>
    <property type="match status" value="2"/>
</dbReference>
<dbReference type="AlphaFoldDB" id="A0A2N5Y7E7"/>
<feature type="transmembrane region" description="Helical" evidence="2">
    <location>
        <begin position="61"/>
        <end position="86"/>
    </location>
</feature>
<feature type="transmembrane region" description="Helical" evidence="2">
    <location>
        <begin position="116"/>
        <end position="135"/>
    </location>
</feature>
<accession>A0A2N5Y7E7</accession>
<evidence type="ECO:0000313" key="4">
    <source>
        <dbReference type="EMBL" id="PLW84323.1"/>
    </source>
</evidence>
<dbReference type="Proteomes" id="UP000234845">
    <property type="component" value="Unassembled WGS sequence"/>
</dbReference>
<dbReference type="InterPro" id="IPR000644">
    <property type="entry name" value="CBS_dom"/>
</dbReference>